<evidence type="ECO:0000259" key="7">
    <source>
        <dbReference type="Pfam" id="PF04824"/>
    </source>
</evidence>
<proteinExistence type="inferred from homology"/>
<dbReference type="SUPFAM" id="SSF46785">
    <property type="entry name" value="Winged helix' DNA-binding domain"/>
    <property type="match status" value="1"/>
</dbReference>
<dbReference type="GO" id="GO:0003682">
    <property type="term" value="F:chromatin binding"/>
    <property type="evidence" value="ECO:0007669"/>
    <property type="project" value="TreeGrafter"/>
</dbReference>
<evidence type="ECO:0000313" key="9">
    <source>
        <dbReference type="EMBL" id="KAA0195248.1"/>
    </source>
</evidence>
<dbReference type="Gene3D" id="1.10.10.580">
    <property type="entry name" value="Structural maintenance of chromosome 1. Chain E"/>
    <property type="match status" value="1"/>
</dbReference>
<feature type="region of interest" description="Disordered" evidence="6">
    <location>
        <begin position="307"/>
        <end position="371"/>
    </location>
</feature>
<evidence type="ECO:0000313" key="10">
    <source>
        <dbReference type="Proteomes" id="UP000728185"/>
    </source>
</evidence>
<evidence type="ECO:0000259" key="8">
    <source>
        <dbReference type="Pfam" id="PF04825"/>
    </source>
</evidence>
<dbReference type="Proteomes" id="UP000728185">
    <property type="component" value="Unassembled WGS sequence"/>
</dbReference>
<dbReference type="InterPro" id="IPR039781">
    <property type="entry name" value="Rad21/Rec8-like"/>
</dbReference>
<dbReference type="InterPro" id="IPR006909">
    <property type="entry name" value="Rad21/Rec8_C_eu"/>
</dbReference>
<gene>
    <name evidence="9" type="ORF">FBUS_06703</name>
</gene>
<keyword evidence="4" id="KW-0158">Chromosome</keyword>
<dbReference type="InterPro" id="IPR036390">
    <property type="entry name" value="WH_DNA-bd_sf"/>
</dbReference>
<feature type="domain" description="Rad21/Rec8-like protein C-terminal eukaryotic" evidence="7">
    <location>
        <begin position="731"/>
        <end position="782"/>
    </location>
</feature>
<dbReference type="Pfam" id="PF04825">
    <property type="entry name" value="Rad21_Rec8_N"/>
    <property type="match status" value="1"/>
</dbReference>
<protein>
    <submittedName>
        <fullName evidence="9">Double-strand-break repair protein rad21</fullName>
    </submittedName>
</protein>
<dbReference type="GO" id="GO:0008278">
    <property type="term" value="C:cohesin complex"/>
    <property type="evidence" value="ECO:0007669"/>
    <property type="project" value="InterPro"/>
</dbReference>
<comment type="similarity">
    <text evidence="3">Belongs to the rad21 family.</text>
</comment>
<dbReference type="InterPro" id="IPR006910">
    <property type="entry name" value="Rad21_Rec8_N"/>
</dbReference>
<keyword evidence="10" id="KW-1185">Reference proteome</keyword>
<evidence type="ECO:0000256" key="4">
    <source>
        <dbReference type="ARBA" id="ARBA00022454"/>
    </source>
</evidence>
<dbReference type="EMBL" id="LUCM01003831">
    <property type="protein sequence ID" value="KAA0195248.1"/>
    <property type="molecule type" value="Genomic_DNA"/>
</dbReference>
<feature type="compositionally biased region" description="Low complexity" evidence="6">
    <location>
        <begin position="334"/>
        <end position="371"/>
    </location>
</feature>
<keyword evidence="5" id="KW-0539">Nucleus</keyword>
<comment type="subcellular location">
    <subcellularLocation>
        <location evidence="2">Chromosome</location>
    </subcellularLocation>
    <subcellularLocation>
        <location evidence="1">Nucleus</location>
    </subcellularLocation>
</comment>
<evidence type="ECO:0000256" key="1">
    <source>
        <dbReference type="ARBA" id="ARBA00004123"/>
    </source>
</evidence>
<dbReference type="GO" id="GO:0005634">
    <property type="term" value="C:nucleus"/>
    <property type="evidence" value="ECO:0007669"/>
    <property type="project" value="UniProtKB-SubCell"/>
</dbReference>
<dbReference type="Pfam" id="PF04824">
    <property type="entry name" value="Rad21_Rec8"/>
    <property type="match status" value="1"/>
</dbReference>
<sequence>MFYAHFVLSKKGPLARIWLAAHWDKKLTRAHVFETNISSSVEAILEPKLKMALRTSGHLLLGVVRIYSRKAKYLLADCNEAFVKIKMAFRPGVVDLPDEANREAAIAAITLPENIHDFEATIADLNEINMNTIAINQSRPEDITMREDFGEINLGRQDDDFGDSAFDEASSREVLREGDKTFTDGMYRASGQLSVRTGTDFSLRSNQDMDATLIAADHVDGLRDSDKHPKSADLAARPDEIGIDDNDFDGGFLPGADDDDENFGGEIDHSLFADAGIFEDPSAQKQLEHLTSEIESHMDTARFGLGETRTTHLPQSDEAAETEQTTDRRFAVDQQQSQPTTTAPETSTTTTIGEQTALSMGPTLTGLPTVGVTTSRIGMTTIPGESTTLITNESEAFALPPIDTTSVTGAEPKRAAKRKRRLIVDEQKSIPSEIMKLQMEDTSDITTQLELAPPTKKLMHWKETGSVDKLFTLPGRAIPSRVLQRLFVRNLHIVSVPDDAPEEQLQPLKVGLVPVIPPVSQTDQTLVDVNAFDEALMPSVPTSEPTHPEFLPAKSPVLSHEGQDSQALEMQKLDAIKEVSEEVVTSREGSRPKTSDLDEVHNVIRRDNEEEFSDHAMHDDLAFMGGPETPYLAPPSVLSEAPPSVMQADMLALERELAAADDEAEHEFASVFGTTEPDVNGLLPTGLSSIDTMGQSGVITTETLEERRLEKRSKVLLRMLRAHLQQQGWDESLSLQSICAGNTKKQAASKFYTILLLRKQRAVELQQEAAYADIYISRGPNFNRLIEV</sequence>
<dbReference type="PANTHER" id="PTHR12585:SF69">
    <property type="entry name" value="FI11703P"/>
    <property type="match status" value="1"/>
</dbReference>
<evidence type="ECO:0000256" key="2">
    <source>
        <dbReference type="ARBA" id="ARBA00004286"/>
    </source>
</evidence>
<evidence type="ECO:0000256" key="3">
    <source>
        <dbReference type="ARBA" id="ARBA00009870"/>
    </source>
</evidence>
<evidence type="ECO:0000256" key="6">
    <source>
        <dbReference type="SAM" id="MobiDB-lite"/>
    </source>
</evidence>
<dbReference type="InterPro" id="IPR049589">
    <property type="entry name" value="NXP1_M-like"/>
</dbReference>
<evidence type="ECO:0000256" key="5">
    <source>
        <dbReference type="ARBA" id="ARBA00023242"/>
    </source>
</evidence>
<dbReference type="InterPro" id="IPR023093">
    <property type="entry name" value="ScpA-like_C"/>
</dbReference>
<comment type="caution">
    <text evidence="9">The sequence shown here is derived from an EMBL/GenBank/DDBJ whole genome shotgun (WGS) entry which is preliminary data.</text>
</comment>
<name>A0A8E0RZX0_9TREM</name>
<dbReference type="OrthoDB" id="10071381at2759"/>
<feature type="domain" description="Rad21/Rec8-like protein N-terminal" evidence="8">
    <location>
        <begin position="1"/>
        <end position="103"/>
    </location>
</feature>
<dbReference type="AlphaFoldDB" id="A0A8E0RZX0"/>
<accession>A0A8E0RZX0</accession>
<organism evidence="9 10">
    <name type="scientific">Fasciolopsis buskii</name>
    <dbReference type="NCBI Taxonomy" id="27845"/>
    <lineage>
        <taxon>Eukaryota</taxon>
        <taxon>Metazoa</taxon>
        <taxon>Spiralia</taxon>
        <taxon>Lophotrochozoa</taxon>
        <taxon>Platyhelminthes</taxon>
        <taxon>Trematoda</taxon>
        <taxon>Digenea</taxon>
        <taxon>Plagiorchiida</taxon>
        <taxon>Echinostomata</taxon>
        <taxon>Echinostomatoidea</taxon>
        <taxon>Fasciolidae</taxon>
        <taxon>Fasciolopsis</taxon>
    </lineage>
</organism>
<reference evidence="9" key="1">
    <citation type="submission" date="2019-05" db="EMBL/GenBank/DDBJ databases">
        <title>Annotation for the trematode Fasciolopsis buski.</title>
        <authorList>
            <person name="Choi Y.-J."/>
        </authorList>
    </citation>
    <scope>NUCLEOTIDE SEQUENCE</scope>
    <source>
        <strain evidence="9">HT</strain>
        <tissue evidence="9">Whole worm</tissue>
    </source>
</reference>
<dbReference type="GO" id="GO:1990414">
    <property type="term" value="P:replication-born double-strand break repair via sister chromatid exchange"/>
    <property type="evidence" value="ECO:0007669"/>
    <property type="project" value="TreeGrafter"/>
</dbReference>
<dbReference type="PANTHER" id="PTHR12585">
    <property type="entry name" value="SCC1 / RAD21 FAMILY MEMBER"/>
    <property type="match status" value="1"/>
</dbReference>
<dbReference type="GO" id="GO:0007062">
    <property type="term" value="P:sister chromatid cohesion"/>
    <property type="evidence" value="ECO:0007669"/>
    <property type="project" value="InterPro"/>
</dbReference>
<dbReference type="CDD" id="cd21792">
    <property type="entry name" value="Rad21_Rec8_M_NXP1-like"/>
    <property type="match status" value="1"/>
</dbReference>